<organism evidence="8 9">
    <name type="scientific">Genlisea aurea</name>
    <dbReference type="NCBI Taxonomy" id="192259"/>
    <lineage>
        <taxon>Eukaryota</taxon>
        <taxon>Viridiplantae</taxon>
        <taxon>Streptophyta</taxon>
        <taxon>Embryophyta</taxon>
        <taxon>Tracheophyta</taxon>
        <taxon>Spermatophyta</taxon>
        <taxon>Magnoliopsida</taxon>
        <taxon>eudicotyledons</taxon>
        <taxon>Gunneridae</taxon>
        <taxon>Pentapetalae</taxon>
        <taxon>asterids</taxon>
        <taxon>lamiids</taxon>
        <taxon>Lamiales</taxon>
        <taxon>Lentibulariaceae</taxon>
        <taxon>Genlisea</taxon>
    </lineage>
</organism>
<comment type="subcellular location">
    <subcellularLocation>
        <location evidence="1">Cytoplasm</location>
    </subcellularLocation>
</comment>
<keyword evidence="3" id="KW-0963">Cytoplasm</keyword>
<dbReference type="PANTHER" id="PTHR33059:SF4">
    <property type="entry name" value="FCS-LIKE ZINC FINGER 5"/>
    <property type="match status" value="1"/>
</dbReference>
<dbReference type="OrthoDB" id="1925036at2759"/>
<reference evidence="8 9" key="1">
    <citation type="journal article" date="2013" name="BMC Genomics">
        <title>The miniature genome of a carnivorous plant Genlisea aurea contains a low number of genes and short non-coding sequences.</title>
        <authorList>
            <person name="Leushkin E.V."/>
            <person name="Sutormin R.A."/>
            <person name="Nabieva E.R."/>
            <person name="Penin A.A."/>
            <person name="Kondrashov A.S."/>
            <person name="Logacheva M.D."/>
        </authorList>
    </citation>
    <scope>NUCLEOTIDE SEQUENCE [LARGE SCALE GENOMIC DNA]</scope>
</reference>
<comment type="caution">
    <text evidence="8">The sequence shown here is derived from an EMBL/GenBank/DDBJ whole genome shotgun (WGS) entry which is preliminary data.</text>
</comment>
<keyword evidence="5" id="KW-0862">Zinc</keyword>
<keyword evidence="9" id="KW-1185">Reference proteome</keyword>
<dbReference type="EMBL" id="AUSU01002076">
    <property type="protein sequence ID" value="EPS69545.1"/>
    <property type="molecule type" value="Genomic_DNA"/>
</dbReference>
<dbReference type="PROSITE" id="PS51795">
    <property type="entry name" value="ZF_FLZ"/>
    <property type="match status" value="1"/>
</dbReference>
<evidence type="ECO:0000256" key="2">
    <source>
        <dbReference type="ARBA" id="ARBA00009374"/>
    </source>
</evidence>
<name>S8CRW3_9LAMI</name>
<feature type="domain" description="FLZ-type" evidence="7">
    <location>
        <begin position="2"/>
        <end position="46"/>
    </location>
</feature>
<dbReference type="Pfam" id="PF04570">
    <property type="entry name" value="zf-FLZ"/>
    <property type="match status" value="1"/>
</dbReference>
<evidence type="ECO:0000256" key="6">
    <source>
        <dbReference type="PROSITE-ProRule" id="PRU01131"/>
    </source>
</evidence>
<feature type="zinc finger region" description="FLZ-type" evidence="6">
    <location>
        <begin position="2"/>
        <end position="46"/>
    </location>
</feature>
<dbReference type="AlphaFoldDB" id="S8CRW3"/>
<evidence type="ECO:0000313" key="9">
    <source>
        <dbReference type="Proteomes" id="UP000015453"/>
    </source>
</evidence>
<evidence type="ECO:0000259" key="7">
    <source>
        <dbReference type="PROSITE" id="PS51795"/>
    </source>
</evidence>
<dbReference type="GO" id="GO:0005737">
    <property type="term" value="C:cytoplasm"/>
    <property type="evidence" value="ECO:0007669"/>
    <property type="project" value="UniProtKB-SubCell"/>
</dbReference>
<dbReference type="Proteomes" id="UP000015453">
    <property type="component" value="Unassembled WGS sequence"/>
</dbReference>
<feature type="non-terminal residue" evidence="8">
    <location>
        <position position="1"/>
    </location>
</feature>
<keyword evidence="5" id="KW-0863">Zinc-finger</keyword>
<evidence type="ECO:0000256" key="5">
    <source>
        <dbReference type="ARBA" id="ARBA00022771"/>
    </source>
</evidence>
<dbReference type="InterPro" id="IPR007650">
    <property type="entry name" value="Zf-FLZ_dom"/>
</dbReference>
<keyword evidence="4" id="KW-0479">Metal-binding</keyword>
<feature type="non-terminal residue" evidence="8">
    <location>
        <position position="66"/>
    </location>
</feature>
<sequence>THFLSACFLCRRRLIPGRDIYMYRGDTAFCSLECRQYQMNHDERREKYALPSKNDAGAVGETVAAV</sequence>
<proteinExistence type="inferred from homology"/>
<comment type="similarity">
    <text evidence="2">Belongs to the FLZ family.</text>
</comment>
<dbReference type="GO" id="GO:0008270">
    <property type="term" value="F:zinc ion binding"/>
    <property type="evidence" value="ECO:0007669"/>
    <property type="project" value="UniProtKB-KW"/>
</dbReference>
<dbReference type="PANTHER" id="PTHR33059">
    <property type="entry name" value="FCS-LIKE ZINC FINGER 5"/>
    <property type="match status" value="1"/>
</dbReference>
<accession>S8CRW3</accession>
<protein>
    <recommendedName>
        <fullName evidence="7">FLZ-type domain-containing protein</fullName>
    </recommendedName>
</protein>
<gene>
    <name evidence="8" type="ORF">M569_05223</name>
</gene>
<evidence type="ECO:0000256" key="1">
    <source>
        <dbReference type="ARBA" id="ARBA00004496"/>
    </source>
</evidence>
<evidence type="ECO:0000256" key="4">
    <source>
        <dbReference type="ARBA" id="ARBA00022723"/>
    </source>
</evidence>
<evidence type="ECO:0000256" key="3">
    <source>
        <dbReference type="ARBA" id="ARBA00022490"/>
    </source>
</evidence>
<evidence type="ECO:0000313" key="8">
    <source>
        <dbReference type="EMBL" id="EPS69545.1"/>
    </source>
</evidence>